<reference evidence="2" key="1">
    <citation type="journal article" date="2023" name="G3 (Bethesda)">
        <title>Genome assembly and association tests identify interacting loci associated with vigor, precocity, and sex in interspecific pistachio rootstocks.</title>
        <authorList>
            <person name="Palmer W."/>
            <person name="Jacygrad E."/>
            <person name="Sagayaradj S."/>
            <person name="Cavanaugh K."/>
            <person name="Han R."/>
            <person name="Bertier L."/>
            <person name="Beede B."/>
            <person name="Kafkas S."/>
            <person name="Golino D."/>
            <person name="Preece J."/>
            <person name="Michelmore R."/>
        </authorList>
    </citation>
    <scope>NUCLEOTIDE SEQUENCE [LARGE SCALE GENOMIC DNA]</scope>
</reference>
<organism evidence="1 2">
    <name type="scientific">Pistacia atlantica</name>
    <dbReference type="NCBI Taxonomy" id="434234"/>
    <lineage>
        <taxon>Eukaryota</taxon>
        <taxon>Viridiplantae</taxon>
        <taxon>Streptophyta</taxon>
        <taxon>Embryophyta</taxon>
        <taxon>Tracheophyta</taxon>
        <taxon>Spermatophyta</taxon>
        <taxon>Magnoliopsida</taxon>
        <taxon>eudicotyledons</taxon>
        <taxon>Gunneridae</taxon>
        <taxon>Pentapetalae</taxon>
        <taxon>rosids</taxon>
        <taxon>malvids</taxon>
        <taxon>Sapindales</taxon>
        <taxon>Anacardiaceae</taxon>
        <taxon>Pistacia</taxon>
    </lineage>
</organism>
<protein>
    <submittedName>
        <fullName evidence="1">Uncharacterized protein</fullName>
    </submittedName>
</protein>
<accession>A0ACC1BB56</accession>
<comment type="caution">
    <text evidence="1">The sequence shown here is derived from an EMBL/GenBank/DDBJ whole genome shotgun (WGS) entry which is preliminary data.</text>
</comment>
<keyword evidence="2" id="KW-1185">Reference proteome</keyword>
<gene>
    <name evidence="1" type="ORF">Patl1_15134</name>
</gene>
<evidence type="ECO:0000313" key="2">
    <source>
        <dbReference type="Proteomes" id="UP001164250"/>
    </source>
</evidence>
<proteinExistence type="predicted"/>
<sequence>MRREESLTFSTLLFSLFIFLIIIRDIQARKLQEVCSSSCGDIRNISFPFRLKGDPAGCGYIELSCESNKSILEFNSGKYYVKRISYNENTISLVDINLANGSCALPYNSPSSLVLDYEDMINLYSSDYSKARFLRCSRNISNPAYIRAPCLSGNGSHVYITFNVSLISDVPVSCSFISLVLIQNVSKFVNKTYPSYETTYKALQSGFDLKWSDKCADCAAVGRSCYYYSTGDFDCIEPKNSLSRNLLLALEYIYTFLLGPFLQSGSFAEYLKMLVDIDYLTYLIPHFLFGTIRELEFLFLLQYYD</sequence>
<name>A0ACC1BB56_9ROSI</name>
<evidence type="ECO:0000313" key="1">
    <source>
        <dbReference type="EMBL" id="KAJ0096206.1"/>
    </source>
</evidence>
<dbReference type="EMBL" id="CM047902">
    <property type="protein sequence ID" value="KAJ0096206.1"/>
    <property type="molecule type" value="Genomic_DNA"/>
</dbReference>
<dbReference type="Proteomes" id="UP001164250">
    <property type="component" value="Chromosome 6"/>
</dbReference>